<evidence type="ECO:0000313" key="5">
    <source>
        <dbReference type="EMBL" id="KAJ6246174.1"/>
    </source>
</evidence>
<sequence length="870" mass="99165">MNKNNVYELTSKEIVKLRGCSLREVKSRIDFENLKQIIVDPFASKQRTMTFLHYFCLYQPTSTILSYLIFLGLDPNTLSSDRHTCLSLYFSRTKYDLSVITLLVQHGGKMDLISKEHNPLLKLLKENNLKMQMINYLLKGGAALDCVDPKTGCTLLHLLCKGKKKKTPYGLLKRLMAKGADVNTKDKSGRSALDYIFSNKTKFDFQILKMFVQHGYDLRNLNPKNSPLITCCKEISVKEDKVCYLLDNGIDVNFQSKENGNTSLHYLTINNTLTEKMFEKMMRSGLQINLENHQGLTAFNYFCQKEKLVLNFEFLKQFITNGSDLKKIKITENPLFAYCSQRHLNFEAINLLFNSDLDLKIIQPPRNFSILMMLCNHSDLPLELIGNYLNKDQQTINYQDHHGWTALAHACNVGGNNILPAIKMLIANGADVNVYSKTGYSALEIHAARPSPHFGVVKYLIKSGSKVNNKEHYHTTILQLFSQKENINYSIIKYLLKHGADVNSMSTTVPHIMCSIASRENPDLEFFQLLISKYKSLVNPVNSLLETPLHLLCRNPHTTDETLKYLIENGANLNAQDKDGKTALHILLYRFKPKRKLTMPILQLLLERGADPNLSDKIKQTPLHYPINRELFIPALALLIKFGADCYLQDMNHRTPLDTLYESTDSKLELLELLECFIQNSKTLENLNYLLEFICKKTLRDIEPIKLLVSNGAQLQSVSNIHSPLIYRCKSSPLVDSELRYLIENGCNVNAKDGRGTPVMSLLTGRGYLDLSIYKLLIDKGANINSLNLVKQTPFQCYIKNTFTPILKVVDFFVQNGADLNNLDDNGLNVLDNLINTHSRYSNIYHIFFYLVHSGATTNLPKVLYPDSYS</sequence>
<dbReference type="InterPro" id="IPR002110">
    <property type="entry name" value="Ankyrin_rpt"/>
</dbReference>
<keyword evidence="6" id="KW-1185">Reference proteome</keyword>
<keyword evidence="2 3" id="KW-0040">ANK repeat</keyword>
<feature type="repeat" description="ANK" evidence="3">
    <location>
        <begin position="151"/>
        <end position="187"/>
    </location>
</feature>
<feature type="repeat" description="ANK" evidence="3">
    <location>
        <begin position="259"/>
        <end position="293"/>
    </location>
</feature>
<proteinExistence type="predicted"/>
<evidence type="ECO:0000256" key="1">
    <source>
        <dbReference type="ARBA" id="ARBA00022737"/>
    </source>
</evidence>
<dbReference type="Proteomes" id="UP001150062">
    <property type="component" value="Unassembled WGS sequence"/>
</dbReference>
<accession>A0ABQ8YNI6</accession>
<feature type="repeat" description="ANK" evidence="3">
    <location>
        <begin position="579"/>
        <end position="617"/>
    </location>
</feature>
<feature type="repeat" description="ANK" evidence="3">
    <location>
        <begin position="544"/>
        <end position="578"/>
    </location>
</feature>
<dbReference type="PANTHER" id="PTHR24126">
    <property type="entry name" value="ANKYRIN REPEAT, PH AND SEC7 DOMAIN CONTAINING PROTEIN SECG-RELATED"/>
    <property type="match status" value="1"/>
</dbReference>
<feature type="transmembrane region" description="Helical" evidence="4">
    <location>
        <begin position="51"/>
        <end position="73"/>
    </location>
</feature>
<dbReference type="PROSITE" id="PS50297">
    <property type="entry name" value="ANK_REP_REGION"/>
    <property type="match status" value="2"/>
</dbReference>
<feature type="repeat" description="ANK" evidence="3">
    <location>
        <begin position="473"/>
        <end position="507"/>
    </location>
</feature>
<evidence type="ECO:0000256" key="4">
    <source>
        <dbReference type="SAM" id="Phobius"/>
    </source>
</evidence>
<name>A0ABQ8YNI6_9EUKA</name>
<dbReference type="PROSITE" id="PS50088">
    <property type="entry name" value="ANK_REPEAT"/>
    <property type="match status" value="6"/>
</dbReference>
<dbReference type="PANTHER" id="PTHR24126:SF14">
    <property type="entry name" value="ANK_REP_REGION DOMAIN-CONTAINING PROTEIN"/>
    <property type="match status" value="1"/>
</dbReference>
<reference evidence="5" key="1">
    <citation type="submission" date="2022-08" db="EMBL/GenBank/DDBJ databases">
        <title>Novel sulfate-reducing endosymbionts in the free-living metamonad Anaeramoeba.</title>
        <authorList>
            <person name="Jerlstrom-Hultqvist J."/>
            <person name="Cepicka I."/>
            <person name="Gallot-Lavallee L."/>
            <person name="Salas-Leiva D."/>
            <person name="Curtis B.A."/>
            <person name="Zahonova K."/>
            <person name="Pipaliya S."/>
            <person name="Dacks J."/>
            <person name="Roger A.J."/>
        </authorList>
    </citation>
    <scope>NUCLEOTIDE SEQUENCE</scope>
    <source>
        <strain evidence="5">Schooner1</strain>
    </source>
</reference>
<keyword evidence="4" id="KW-0472">Membrane</keyword>
<comment type="caution">
    <text evidence="5">The sequence shown here is derived from an EMBL/GenBank/DDBJ whole genome shotgun (WGS) entry which is preliminary data.</text>
</comment>
<evidence type="ECO:0000256" key="2">
    <source>
        <dbReference type="ARBA" id="ARBA00023043"/>
    </source>
</evidence>
<keyword evidence="5" id="KW-0649">Protein kinase inhibitor</keyword>
<dbReference type="GO" id="GO:0004860">
    <property type="term" value="F:protein kinase inhibitor activity"/>
    <property type="evidence" value="ECO:0007669"/>
    <property type="project" value="UniProtKB-KW"/>
</dbReference>
<protein>
    <submittedName>
        <fullName evidence="5">Cyclin-dependent kinase inhibitor 2c-related</fullName>
    </submittedName>
</protein>
<keyword evidence="1" id="KW-0677">Repeat</keyword>
<keyword evidence="4" id="KW-0812">Transmembrane</keyword>
<dbReference type="Pfam" id="PF12796">
    <property type="entry name" value="Ank_2"/>
    <property type="match status" value="2"/>
</dbReference>
<dbReference type="Gene3D" id="1.25.40.20">
    <property type="entry name" value="Ankyrin repeat-containing domain"/>
    <property type="match status" value="6"/>
</dbReference>
<keyword evidence="4" id="KW-1133">Transmembrane helix</keyword>
<evidence type="ECO:0000313" key="6">
    <source>
        <dbReference type="Proteomes" id="UP001150062"/>
    </source>
</evidence>
<dbReference type="SMART" id="SM00248">
    <property type="entry name" value="ANK"/>
    <property type="match status" value="19"/>
</dbReference>
<dbReference type="SUPFAM" id="SSF48403">
    <property type="entry name" value="Ankyrin repeat"/>
    <property type="match status" value="3"/>
</dbReference>
<dbReference type="InterPro" id="IPR036770">
    <property type="entry name" value="Ankyrin_rpt-contain_sf"/>
</dbReference>
<organism evidence="5 6">
    <name type="scientific">Anaeramoeba flamelloides</name>
    <dbReference type="NCBI Taxonomy" id="1746091"/>
    <lineage>
        <taxon>Eukaryota</taxon>
        <taxon>Metamonada</taxon>
        <taxon>Anaeramoebidae</taxon>
        <taxon>Anaeramoeba</taxon>
    </lineage>
</organism>
<dbReference type="EMBL" id="JAOAOG010000137">
    <property type="protein sequence ID" value="KAJ6246174.1"/>
    <property type="molecule type" value="Genomic_DNA"/>
</dbReference>
<evidence type="ECO:0000256" key="3">
    <source>
        <dbReference type="PROSITE-ProRule" id="PRU00023"/>
    </source>
</evidence>
<feature type="repeat" description="ANK" evidence="3">
    <location>
        <begin position="402"/>
        <end position="437"/>
    </location>
</feature>
<gene>
    <name evidence="5" type="ORF">M0813_19543</name>
</gene>